<sequence length="65" mass="6846">MSYETPPHLSGRPHRQQIDISAGTAFKAGFFAYFGFMCAALIVGVVVGGVMLLLGASLFAGFSSF</sequence>
<keyword evidence="3" id="KW-1185">Reference proteome</keyword>
<evidence type="ECO:0000313" key="3">
    <source>
        <dbReference type="Proteomes" id="UP000321617"/>
    </source>
</evidence>
<dbReference type="Proteomes" id="UP000321617">
    <property type="component" value="Unassembled WGS sequence"/>
</dbReference>
<keyword evidence="1" id="KW-1133">Transmembrane helix</keyword>
<proteinExistence type="predicted"/>
<dbReference type="AlphaFoldDB" id="A0A562VBS6"/>
<keyword evidence="1" id="KW-0472">Membrane</keyword>
<reference evidence="2 3" key="1">
    <citation type="journal article" date="2013" name="Stand. Genomic Sci.">
        <title>Genomic Encyclopedia of Type Strains, Phase I: The one thousand microbial genomes (KMG-I) project.</title>
        <authorList>
            <person name="Kyrpides N.C."/>
            <person name="Woyke T."/>
            <person name="Eisen J.A."/>
            <person name="Garrity G."/>
            <person name="Lilburn T.G."/>
            <person name="Beck B.J."/>
            <person name="Whitman W.B."/>
            <person name="Hugenholtz P."/>
            <person name="Klenk H.P."/>
        </authorList>
    </citation>
    <scope>NUCLEOTIDE SEQUENCE [LARGE SCALE GENOMIC DNA]</scope>
    <source>
        <strain evidence="2 3">DSM 45044</strain>
    </source>
</reference>
<gene>
    <name evidence="2" type="ORF">LX16_1029</name>
</gene>
<dbReference type="RefSeq" id="WP_147133831.1">
    <property type="nucleotide sequence ID" value="NZ_BAABIJ010000001.1"/>
</dbReference>
<organism evidence="2 3">
    <name type="scientific">Stackebrandtia albiflava</name>
    <dbReference type="NCBI Taxonomy" id="406432"/>
    <lineage>
        <taxon>Bacteria</taxon>
        <taxon>Bacillati</taxon>
        <taxon>Actinomycetota</taxon>
        <taxon>Actinomycetes</taxon>
        <taxon>Glycomycetales</taxon>
        <taxon>Glycomycetaceae</taxon>
        <taxon>Stackebrandtia</taxon>
    </lineage>
</organism>
<evidence type="ECO:0000256" key="1">
    <source>
        <dbReference type="SAM" id="Phobius"/>
    </source>
</evidence>
<dbReference type="EMBL" id="VLLL01000005">
    <property type="protein sequence ID" value="TWJ15329.1"/>
    <property type="molecule type" value="Genomic_DNA"/>
</dbReference>
<evidence type="ECO:0000313" key="2">
    <source>
        <dbReference type="EMBL" id="TWJ15329.1"/>
    </source>
</evidence>
<name>A0A562VBS6_9ACTN</name>
<feature type="transmembrane region" description="Helical" evidence="1">
    <location>
        <begin position="30"/>
        <end position="62"/>
    </location>
</feature>
<accession>A0A562VBS6</accession>
<protein>
    <submittedName>
        <fullName evidence="2">Uncharacterized protein</fullName>
    </submittedName>
</protein>
<comment type="caution">
    <text evidence="2">The sequence shown here is derived from an EMBL/GenBank/DDBJ whole genome shotgun (WGS) entry which is preliminary data.</text>
</comment>
<keyword evidence="1" id="KW-0812">Transmembrane</keyword>